<reference evidence="10 11" key="1">
    <citation type="journal article" date="2018" name="Mol. Biol. Evol.">
        <title>Broad Genomic Sampling Reveals a Smut Pathogenic Ancestry of the Fungal Clade Ustilaginomycotina.</title>
        <authorList>
            <person name="Kijpornyongpan T."/>
            <person name="Mondo S.J."/>
            <person name="Barry K."/>
            <person name="Sandor L."/>
            <person name="Lee J."/>
            <person name="Lipzen A."/>
            <person name="Pangilinan J."/>
            <person name="LaButti K."/>
            <person name="Hainaut M."/>
            <person name="Henrissat B."/>
            <person name="Grigoriev I.V."/>
            <person name="Spatafora J.W."/>
            <person name="Aime M.C."/>
        </authorList>
    </citation>
    <scope>NUCLEOTIDE SEQUENCE [LARGE SCALE GENOMIC DNA]</scope>
    <source>
        <strain evidence="10 11">MCA 4186</strain>
    </source>
</reference>
<dbReference type="PROSITE" id="PS51847">
    <property type="entry name" value="SMP"/>
    <property type="match status" value="1"/>
</dbReference>
<accession>A0A316ZFX5</accession>
<keyword evidence="4" id="KW-0256">Endoplasmic reticulum</keyword>
<keyword evidence="3" id="KW-0812">Transmembrane</keyword>
<evidence type="ECO:0000313" key="11">
    <source>
        <dbReference type="Proteomes" id="UP000245946"/>
    </source>
</evidence>
<dbReference type="GO" id="GO:1990456">
    <property type="term" value="P:mitochondrion-endoplasmic reticulum membrane tethering"/>
    <property type="evidence" value="ECO:0007669"/>
    <property type="project" value="TreeGrafter"/>
</dbReference>
<evidence type="ECO:0000313" key="10">
    <source>
        <dbReference type="EMBL" id="PWN99255.1"/>
    </source>
</evidence>
<dbReference type="EMBL" id="KZ819288">
    <property type="protein sequence ID" value="PWN99255.1"/>
    <property type="molecule type" value="Genomic_DNA"/>
</dbReference>
<dbReference type="RefSeq" id="XP_025599534.1">
    <property type="nucleotide sequence ID" value="XM_025739896.1"/>
</dbReference>
<dbReference type="GO" id="GO:0005789">
    <property type="term" value="C:endoplasmic reticulum membrane"/>
    <property type="evidence" value="ECO:0007669"/>
    <property type="project" value="UniProtKB-SubCell"/>
</dbReference>
<proteinExistence type="predicted"/>
<keyword evidence="7" id="KW-0446">Lipid-binding</keyword>
<feature type="non-terminal residue" evidence="10">
    <location>
        <position position="145"/>
    </location>
</feature>
<dbReference type="GO" id="GO:0015914">
    <property type="term" value="P:phospholipid transport"/>
    <property type="evidence" value="ECO:0007669"/>
    <property type="project" value="TreeGrafter"/>
</dbReference>
<organism evidence="10 11">
    <name type="scientific">Tilletiopsis washingtonensis</name>
    <dbReference type="NCBI Taxonomy" id="58919"/>
    <lineage>
        <taxon>Eukaryota</taxon>
        <taxon>Fungi</taxon>
        <taxon>Dikarya</taxon>
        <taxon>Basidiomycota</taxon>
        <taxon>Ustilaginomycotina</taxon>
        <taxon>Exobasidiomycetes</taxon>
        <taxon>Entylomatales</taxon>
        <taxon>Entylomatales incertae sedis</taxon>
        <taxon>Tilletiopsis</taxon>
    </lineage>
</organism>
<dbReference type="CDD" id="cd21671">
    <property type="entry name" value="SMP_Mmm1"/>
    <property type="match status" value="1"/>
</dbReference>
<evidence type="ECO:0000259" key="9">
    <source>
        <dbReference type="PROSITE" id="PS51847"/>
    </source>
</evidence>
<comment type="subcellular location">
    <subcellularLocation>
        <location evidence="1">Endoplasmic reticulum membrane</location>
    </subcellularLocation>
</comment>
<dbReference type="PANTHER" id="PTHR13466:SF0">
    <property type="entry name" value="SMP-LTD DOMAIN-CONTAINING PROTEIN"/>
    <property type="match status" value="1"/>
</dbReference>
<evidence type="ECO:0000256" key="8">
    <source>
        <dbReference type="ARBA" id="ARBA00023136"/>
    </source>
</evidence>
<dbReference type="GO" id="GO:0008289">
    <property type="term" value="F:lipid binding"/>
    <property type="evidence" value="ECO:0007669"/>
    <property type="project" value="UniProtKB-KW"/>
</dbReference>
<feature type="domain" description="SMP-LTD" evidence="9">
    <location>
        <begin position="18"/>
        <end position="145"/>
    </location>
</feature>
<feature type="non-terminal residue" evidence="10">
    <location>
        <position position="1"/>
    </location>
</feature>
<keyword evidence="8" id="KW-0472">Membrane</keyword>
<evidence type="ECO:0000256" key="6">
    <source>
        <dbReference type="ARBA" id="ARBA00023055"/>
    </source>
</evidence>
<keyword evidence="2" id="KW-0813">Transport</keyword>
<sequence>VPPRHLAERAGYDVGAHAPESTDWVNVLLALALHGYREDLAAGNEGGARAAVEHILNAAVEGKTAGTLLVSTVDIGNAFPHLSDVRVRPSDEAGGLRIEAEIEYVDQIELSIETQLVVNYPRPRFAILPISLGLIIERLSGTVRL</sequence>
<evidence type="ECO:0000256" key="3">
    <source>
        <dbReference type="ARBA" id="ARBA00022692"/>
    </source>
</evidence>
<dbReference type="AlphaFoldDB" id="A0A316ZFX5"/>
<dbReference type="Pfam" id="PF10296">
    <property type="entry name" value="MMM1"/>
    <property type="match status" value="1"/>
</dbReference>
<evidence type="ECO:0000256" key="4">
    <source>
        <dbReference type="ARBA" id="ARBA00022824"/>
    </source>
</evidence>
<evidence type="ECO:0000256" key="2">
    <source>
        <dbReference type="ARBA" id="ARBA00022448"/>
    </source>
</evidence>
<evidence type="ECO:0000256" key="7">
    <source>
        <dbReference type="ARBA" id="ARBA00023121"/>
    </source>
</evidence>
<dbReference type="PANTHER" id="PTHR13466">
    <property type="entry name" value="TEX2 PROTEIN-RELATED"/>
    <property type="match status" value="1"/>
</dbReference>
<protein>
    <recommendedName>
        <fullName evidence="9">SMP-LTD domain-containing protein</fullName>
    </recommendedName>
</protein>
<dbReference type="OrthoDB" id="5599157at2759"/>
<dbReference type="Proteomes" id="UP000245946">
    <property type="component" value="Unassembled WGS sequence"/>
</dbReference>
<keyword evidence="5" id="KW-1133">Transmembrane helix</keyword>
<evidence type="ECO:0000256" key="5">
    <source>
        <dbReference type="ARBA" id="ARBA00022989"/>
    </source>
</evidence>
<keyword evidence="11" id="KW-1185">Reference proteome</keyword>
<dbReference type="InterPro" id="IPR019411">
    <property type="entry name" value="MMM1_dom"/>
</dbReference>
<evidence type="ECO:0000256" key="1">
    <source>
        <dbReference type="ARBA" id="ARBA00004586"/>
    </source>
</evidence>
<dbReference type="InterPro" id="IPR031468">
    <property type="entry name" value="SMP_LBD"/>
</dbReference>
<keyword evidence="6" id="KW-0445">Lipid transport</keyword>
<dbReference type="GO" id="GO:0032865">
    <property type="term" value="C:ERMES complex"/>
    <property type="evidence" value="ECO:0007669"/>
    <property type="project" value="TreeGrafter"/>
</dbReference>
<dbReference type="GeneID" id="37267442"/>
<name>A0A316ZFX5_9BASI</name>
<dbReference type="STRING" id="58919.A0A316ZFX5"/>
<gene>
    <name evidence="10" type="ORF">FA09DRAFT_286093</name>
</gene>